<evidence type="ECO:0000256" key="1">
    <source>
        <dbReference type="SAM" id="Phobius"/>
    </source>
</evidence>
<name>A0A0G1GXF6_9BACT</name>
<keyword evidence="1" id="KW-0472">Membrane</keyword>
<sequence length="72" mass="8062">MTPDVDTIVWLGMKLMMLVGLGIYIVFAFIIVRQEQLMSKTLEAASERIISILTWLHLGAAVVVFMLALLIL</sequence>
<feature type="transmembrane region" description="Helical" evidence="1">
    <location>
        <begin position="12"/>
        <end position="32"/>
    </location>
</feature>
<dbReference type="AlphaFoldDB" id="A0A0G1GXF6"/>
<dbReference type="Pfam" id="PF18901">
    <property type="entry name" value="DUF5657"/>
    <property type="match status" value="1"/>
</dbReference>
<keyword evidence="1" id="KW-1133">Transmembrane helix</keyword>
<keyword evidence="1" id="KW-0812">Transmembrane</keyword>
<organism evidence="2 3">
    <name type="scientific">Candidatus Gottesmanbacteria bacterium GW2011_GWB1_44_11c</name>
    <dbReference type="NCBI Taxonomy" id="1618447"/>
    <lineage>
        <taxon>Bacteria</taxon>
        <taxon>Candidatus Gottesmaniibacteriota</taxon>
    </lineage>
</organism>
<proteinExistence type="predicted"/>
<dbReference type="Proteomes" id="UP000034617">
    <property type="component" value="Unassembled WGS sequence"/>
</dbReference>
<gene>
    <name evidence="2" type="ORF">UW22_C0004G0023</name>
</gene>
<accession>A0A0G1GXF6</accession>
<feature type="transmembrane region" description="Helical" evidence="1">
    <location>
        <begin position="52"/>
        <end position="71"/>
    </location>
</feature>
<evidence type="ECO:0000313" key="2">
    <source>
        <dbReference type="EMBL" id="KKT38893.1"/>
    </source>
</evidence>
<dbReference type="EMBL" id="LCHM01000004">
    <property type="protein sequence ID" value="KKT38893.1"/>
    <property type="molecule type" value="Genomic_DNA"/>
</dbReference>
<protein>
    <submittedName>
        <fullName evidence="2">Uncharacterized protein</fullName>
    </submittedName>
</protein>
<evidence type="ECO:0000313" key="3">
    <source>
        <dbReference type="Proteomes" id="UP000034617"/>
    </source>
</evidence>
<reference evidence="2 3" key="1">
    <citation type="journal article" date="2015" name="Nature">
        <title>rRNA introns, odd ribosomes, and small enigmatic genomes across a large radiation of phyla.</title>
        <authorList>
            <person name="Brown C.T."/>
            <person name="Hug L.A."/>
            <person name="Thomas B.C."/>
            <person name="Sharon I."/>
            <person name="Castelle C.J."/>
            <person name="Singh A."/>
            <person name="Wilkins M.J."/>
            <person name="Williams K.H."/>
            <person name="Banfield J.F."/>
        </authorList>
    </citation>
    <scope>NUCLEOTIDE SEQUENCE [LARGE SCALE GENOMIC DNA]</scope>
</reference>
<comment type="caution">
    <text evidence="2">The sequence shown here is derived from an EMBL/GenBank/DDBJ whole genome shotgun (WGS) entry which is preliminary data.</text>
</comment>
<dbReference type="InterPro" id="IPR043716">
    <property type="entry name" value="DUF5657"/>
</dbReference>